<keyword evidence="1" id="KW-1133">Transmembrane helix</keyword>
<gene>
    <name evidence="2" type="ORF">DARMORV10_A10P19210.1</name>
</gene>
<sequence>MLWLVILGYRQWRRSPRVMMGFLQDVGFSYAVVVSWTIAVVDFGVKDFMQIIAIIKYIFDDCCVTF</sequence>
<keyword evidence="1" id="KW-0812">Transmembrane</keyword>
<evidence type="ECO:0000313" key="2">
    <source>
        <dbReference type="EMBL" id="CAF2338903.1"/>
    </source>
</evidence>
<organism evidence="2">
    <name type="scientific">Brassica napus</name>
    <name type="common">Rape</name>
    <dbReference type="NCBI Taxonomy" id="3708"/>
    <lineage>
        <taxon>Eukaryota</taxon>
        <taxon>Viridiplantae</taxon>
        <taxon>Streptophyta</taxon>
        <taxon>Embryophyta</taxon>
        <taxon>Tracheophyta</taxon>
        <taxon>Spermatophyta</taxon>
        <taxon>Magnoliopsida</taxon>
        <taxon>eudicotyledons</taxon>
        <taxon>Gunneridae</taxon>
        <taxon>Pentapetalae</taxon>
        <taxon>rosids</taxon>
        <taxon>malvids</taxon>
        <taxon>Brassicales</taxon>
        <taxon>Brassicaceae</taxon>
        <taxon>Brassiceae</taxon>
        <taxon>Brassica</taxon>
    </lineage>
</organism>
<dbReference type="EMBL" id="HG994364">
    <property type="protein sequence ID" value="CAF2338903.1"/>
    <property type="molecule type" value="Genomic_DNA"/>
</dbReference>
<protein>
    <submittedName>
        <fullName evidence="2">(rape) hypothetical protein</fullName>
    </submittedName>
</protein>
<feature type="transmembrane region" description="Helical" evidence="1">
    <location>
        <begin position="21"/>
        <end position="41"/>
    </location>
</feature>
<keyword evidence="1" id="KW-0472">Membrane</keyword>
<accession>A0A817B220</accession>
<proteinExistence type="predicted"/>
<dbReference type="AlphaFoldDB" id="A0A817B220"/>
<reference evidence="2" key="1">
    <citation type="submission" date="2021-01" db="EMBL/GenBank/DDBJ databases">
        <authorList>
            <consortium name="Genoscope - CEA"/>
            <person name="William W."/>
        </authorList>
    </citation>
    <scope>NUCLEOTIDE SEQUENCE</scope>
</reference>
<dbReference type="Proteomes" id="UP001295469">
    <property type="component" value="Chromosome A10"/>
</dbReference>
<name>A0A817B220_BRANA</name>
<evidence type="ECO:0000256" key="1">
    <source>
        <dbReference type="SAM" id="Phobius"/>
    </source>
</evidence>